<evidence type="ECO:0000256" key="1">
    <source>
        <dbReference type="ARBA" id="ARBA00004370"/>
    </source>
</evidence>
<dbReference type="InterPro" id="IPR012338">
    <property type="entry name" value="Beta-lactam/transpept-like"/>
</dbReference>
<dbReference type="GO" id="GO:0071555">
    <property type="term" value="P:cell wall organization"/>
    <property type="evidence" value="ECO:0007669"/>
    <property type="project" value="TreeGrafter"/>
</dbReference>
<evidence type="ECO:0000259" key="3">
    <source>
        <dbReference type="Pfam" id="PF00905"/>
    </source>
</evidence>
<organism evidence="4 5">
    <name type="scientific">Candidatus Acidiferrum panamense</name>
    <dbReference type="NCBI Taxonomy" id="2741543"/>
    <lineage>
        <taxon>Bacteria</taxon>
        <taxon>Pseudomonadati</taxon>
        <taxon>Acidobacteriota</taxon>
        <taxon>Terriglobia</taxon>
        <taxon>Candidatus Acidiferrales</taxon>
        <taxon>Candidatus Acidiferrum</taxon>
    </lineage>
</organism>
<dbReference type="GO" id="GO:0005886">
    <property type="term" value="C:plasma membrane"/>
    <property type="evidence" value="ECO:0007669"/>
    <property type="project" value="TreeGrafter"/>
</dbReference>
<protein>
    <submittedName>
        <fullName evidence="4">Penicillin-binding protein 2</fullName>
    </submittedName>
</protein>
<dbReference type="GO" id="GO:0008658">
    <property type="term" value="F:penicillin binding"/>
    <property type="evidence" value="ECO:0007669"/>
    <property type="project" value="InterPro"/>
</dbReference>
<accession>A0A7V8NN81</accession>
<keyword evidence="5" id="KW-1185">Reference proteome</keyword>
<dbReference type="InterPro" id="IPR050515">
    <property type="entry name" value="Beta-lactam/transpept"/>
</dbReference>
<feature type="domain" description="Penicillin-binding protein transpeptidase" evidence="3">
    <location>
        <begin position="1"/>
        <end position="273"/>
    </location>
</feature>
<dbReference type="EMBL" id="JACDQQ010000543">
    <property type="protein sequence ID" value="MBA0084442.1"/>
    <property type="molecule type" value="Genomic_DNA"/>
</dbReference>
<reference evidence="4" key="1">
    <citation type="submission" date="2020-06" db="EMBL/GenBank/DDBJ databases">
        <title>Legume-microbial interactions unlock mineral nutrients during tropical forest succession.</title>
        <authorList>
            <person name="Epihov D.Z."/>
        </authorList>
    </citation>
    <scope>NUCLEOTIDE SEQUENCE [LARGE SCALE GENOMIC DNA]</scope>
    <source>
        <strain evidence="4">Pan2503</strain>
    </source>
</reference>
<evidence type="ECO:0000313" key="5">
    <source>
        <dbReference type="Proteomes" id="UP000567293"/>
    </source>
</evidence>
<comment type="caution">
    <text evidence="4">The sequence shown here is derived from an EMBL/GenBank/DDBJ whole genome shotgun (WGS) entry which is preliminary data.</text>
</comment>
<dbReference type="InterPro" id="IPR001460">
    <property type="entry name" value="PCN-bd_Tpept"/>
</dbReference>
<evidence type="ECO:0000256" key="2">
    <source>
        <dbReference type="ARBA" id="ARBA00023136"/>
    </source>
</evidence>
<proteinExistence type="predicted"/>
<dbReference type="Pfam" id="PF00905">
    <property type="entry name" value="Transpeptidase"/>
    <property type="match status" value="1"/>
</dbReference>
<comment type="subcellular location">
    <subcellularLocation>
        <location evidence="1">Membrane</location>
    </subcellularLocation>
</comment>
<dbReference type="Proteomes" id="UP000567293">
    <property type="component" value="Unassembled WGS sequence"/>
</dbReference>
<feature type="non-terminal residue" evidence="4">
    <location>
        <position position="380"/>
    </location>
</feature>
<evidence type="ECO:0000313" key="4">
    <source>
        <dbReference type="EMBL" id="MBA0084442.1"/>
    </source>
</evidence>
<sequence length="380" mass="40598">RAVTALYEPGSTFKLITLAAAFDQRIVRPEELFDCENGAVYLAGHRIRDHRPFGLLTVSNILALSSDVGAIKIALKLGAPKFYDYIRAFGFGQLTGVDLPGESKGLLRRLENWSAISIGSISMGQEVGVTPIQLISAVSAIANGGVLYRPHVVGGLRRDNRALPREAVLTPVEPRRVIQPETAATLRRLMEGVILNGTGTLAHLDGWTAAGKTGSAQKIDPSTGRYSHTQLIASFTGFAPINNPAVSILVSFDSPVGQHEGGQVAAPVFKRIAEQVLAYLDVPRDLPVEPQLIQVAYKDRNASNLAALSDLTPIDFAALPDLPQAESSGTNARRAMDKAPAMTVAVDEGSDIPVPDFSGKTMREVTETCLKLGLDPFLVG</sequence>
<dbReference type="Gene3D" id="3.30.450.330">
    <property type="match status" value="1"/>
</dbReference>
<gene>
    <name evidence="4" type="ORF">HRJ53_05565</name>
</gene>
<name>A0A7V8NN81_9BACT</name>
<dbReference type="SUPFAM" id="SSF56601">
    <property type="entry name" value="beta-lactamase/transpeptidase-like"/>
    <property type="match status" value="1"/>
</dbReference>
<feature type="non-terminal residue" evidence="4">
    <location>
        <position position="1"/>
    </location>
</feature>
<dbReference type="PANTHER" id="PTHR30627:SF1">
    <property type="entry name" value="PEPTIDOGLYCAN D,D-TRANSPEPTIDASE FTSI"/>
    <property type="match status" value="1"/>
</dbReference>
<keyword evidence="2" id="KW-0472">Membrane</keyword>
<dbReference type="PANTHER" id="PTHR30627">
    <property type="entry name" value="PEPTIDOGLYCAN D,D-TRANSPEPTIDASE"/>
    <property type="match status" value="1"/>
</dbReference>
<dbReference type="Gene3D" id="3.40.710.10">
    <property type="entry name" value="DD-peptidase/beta-lactamase superfamily"/>
    <property type="match status" value="1"/>
</dbReference>
<dbReference type="AlphaFoldDB" id="A0A7V8NN81"/>